<dbReference type="GO" id="GO:0004300">
    <property type="term" value="F:enoyl-CoA hydratase activity"/>
    <property type="evidence" value="ECO:0007669"/>
    <property type="project" value="UniProtKB-EC"/>
</dbReference>
<keyword evidence="5" id="KW-1185">Reference proteome</keyword>
<dbReference type="STRING" id="393595.ABO_2440"/>
<dbReference type="AlphaFoldDB" id="Q0VLR0"/>
<dbReference type="HOGENOM" id="CLU_009834_7_2_6"/>
<name>Q0VLR0_ALCBS</name>
<dbReference type="PANTHER" id="PTHR43684">
    <property type="match status" value="1"/>
</dbReference>
<dbReference type="eggNOG" id="COG1024">
    <property type="taxonomic scope" value="Bacteria"/>
</dbReference>
<keyword evidence="4" id="KW-0456">Lyase</keyword>
<protein>
    <submittedName>
        <fullName evidence="4">Enoyl-CoA hydratase/isomerase, putative</fullName>
        <ecNumber evidence="4">4.2.1.17</ecNumber>
    </submittedName>
</protein>
<dbReference type="Gene3D" id="3.90.226.10">
    <property type="entry name" value="2-enoyl-CoA Hydratase, Chain A, domain 1"/>
    <property type="match status" value="1"/>
</dbReference>
<dbReference type="PANTHER" id="PTHR43684:SF1">
    <property type="entry name" value="ENOYL-COA DELTA ISOMERASE 2"/>
    <property type="match status" value="1"/>
</dbReference>
<dbReference type="KEGG" id="abo:ABO_2440"/>
<dbReference type="Pfam" id="PF00378">
    <property type="entry name" value="ECH_1"/>
    <property type="match status" value="1"/>
</dbReference>
<evidence type="ECO:0000313" key="4">
    <source>
        <dbReference type="EMBL" id="CAL17888.1"/>
    </source>
</evidence>
<accession>Q0VLR0</accession>
<dbReference type="Proteomes" id="UP000008871">
    <property type="component" value="Chromosome"/>
</dbReference>
<keyword evidence="2" id="KW-0576">Peroxisome</keyword>
<gene>
    <name evidence="4" type="ordered locus">ABO_2440</name>
</gene>
<sequence length="257" mass="27547">MTMPTLESDLVLVNNTESVMEITLNRPDKLNALTNAMYRDLVKLLKAAEQNEAIHVVLFRGEGKSFSAGNDLVDFLNATPGEAGGAAHFIQAIHDFPKVVVAAVQGNAVGLGTTMLLHMDLVVASADAKLVTPFVDLGVASEAGSSKLLPAWIGYQRAARMLLLGEPMLAQEALEIGLVAKVVEREELDATARNMAAILAKKPPRALQASKRLMRESINKPLHQVIKEDLALFAEMLQGDEAKGVIAAMVNKSKGSK</sequence>
<dbReference type="InterPro" id="IPR029045">
    <property type="entry name" value="ClpP/crotonase-like_dom_sf"/>
</dbReference>
<dbReference type="GO" id="GO:0004165">
    <property type="term" value="F:delta(3)-delta(2)-enoyl-CoA isomerase activity"/>
    <property type="evidence" value="ECO:0007669"/>
    <property type="project" value="UniProtKB-ARBA"/>
</dbReference>
<dbReference type="InterPro" id="IPR051053">
    <property type="entry name" value="ECH/Chromodomain_protein"/>
</dbReference>
<dbReference type="EC" id="4.2.1.17" evidence="4"/>
<evidence type="ECO:0000313" key="5">
    <source>
        <dbReference type="Proteomes" id="UP000008871"/>
    </source>
</evidence>
<evidence type="ECO:0000256" key="1">
    <source>
        <dbReference type="ARBA" id="ARBA00004275"/>
    </source>
</evidence>
<proteinExistence type="predicted"/>
<evidence type="ECO:0000256" key="3">
    <source>
        <dbReference type="ARBA" id="ARBA00023235"/>
    </source>
</evidence>
<comment type="subcellular location">
    <subcellularLocation>
        <location evidence="1">Peroxisome</location>
    </subcellularLocation>
</comment>
<keyword evidence="3 4" id="KW-0413">Isomerase</keyword>
<dbReference type="EMBL" id="AM286690">
    <property type="protein sequence ID" value="CAL17888.1"/>
    <property type="molecule type" value="Genomic_DNA"/>
</dbReference>
<organism evidence="4 5">
    <name type="scientific">Alcanivorax borkumensis (strain ATCC 700651 / DSM 11573 / NCIMB 13689 / SK2)</name>
    <dbReference type="NCBI Taxonomy" id="393595"/>
    <lineage>
        <taxon>Bacteria</taxon>
        <taxon>Pseudomonadati</taxon>
        <taxon>Pseudomonadota</taxon>
        <taxon>Gammaproteobacteria</taxon>
        <taxon>Oceanospirillales</taxon>
        <taxon>Alcanivoracaceae</taxon>
        <taxon>Alcanivorax</taxon>
    </lineage>
</organism>
<dbReference type="CDD" id="cd06558">
    <property type="entry name" value="crotonase-like"/>
    <property type="match status" value="1"/>
</dbReference>
<dbReference type="SUPFAM" id="SSF52096">
    <property type="entry name" value="ClpP/crotonase"/>
    <property type="match status" value="1"/>
</dbReference>
<reference evidence="4 5" key="1">
    <citation type="journal article" date="2006" name="Nat. Biotechnol.">
        <title>Genome sequence of the ubiquitous hydrocarbon-degrading marine bacterium Alcanivorax borkumensis.</title>
        <authorList>
            <person name="Schneiker S."/>
            <person name="Martins dos Santos V.A.P."/>
            <person name="Bartels D."/>
            <person name="Bekel T."/>
            <person name="Brecht M."/>
            <person name="Buhrmester J."/>
            <person name="Chernikova T.N."/>
            <person name="Denaro R."/>
            <person name="Ferrer M."/>
            <person name="Gertler C."/>
            <person name="Goesmann A."/>
            <person name="Golyshina O.V."/>
            <person name="Kaminski F."/>
            <person name="Khachane A.N."/>
            <person name="Lang S."/>
            <person name="Linke B."/>
            <person name="McHardy A.C."/>
            <person name="Meyer F."/>
            <person name="Nechitaylo T."/>
            <person name="Puehler A."/>
            <person name="Regenhardt D."/>
            <person name="Rupp O."/>
            <person name="Sabirova J.S."/>
            <person name="Selbitschka W."/>
            <person name="Yakimov M.M."/>
            <person name="Timmis K.N."/>
            <person name="Vorhoelter F.-J."/>
            <person name="Weidner S."/>
            <person name="Kaiser O."/>
            <person name="Golyshin P.N."/>
        </authorList>
    </citation>
    <scope>NUCLEOTIDE SEQUENCE [LARGE SCALE GENOMIC DNA]</scope>
    <source>
        <strain evidence="5">ATCC 700651 / DSM 11573 / NCIMB 13689 / SK2</strain>
    </source>
</reference>
<evidence type="ECO:0000256" key="2">
    <source>
        <dbReference type="ARBA" id="ARBA00023140"/>
    </source>
</evidence>
<dbReference type="InterPro" id="IPR001753">
    <property type="entry name" value="Enoyl-CoA_hydra/iso"/>
</dbReference>